<dbReference type="GO" id="GO:0004089">
    <property type="term" value="F:carbonate dehydratase activity"/>
    <property type="evidence" value="ECO:0007669"/>
    <property type="project" value="UniProtKB-UniRule"/>
</dbReference>
<dbReference type="EC" id="4.2.1.1" evidence="3"/>
<dbReference type="EMBL" id="CAJNDS010002205">
    <property type="protein sequence ID" value="CAE7371485.1"/>
    <property type="molecule type" value="Genomic_DNA"/>
</dbReference>
<dbReference type="GO" id="GO:0008270">
    <property type="term" value="F:zinc ion binding"/>
    <property type="evidence" value="ECO:0007669"/>
    <property type="project" value="UniProtKB-UniRule"/>
</dbReference>
<gene>
    <name evidence="4" type="primary">unc-22</name>
    <name evidence="4" type="ORF">SNAT2548_LOCUS20279</name>
</gene>
<comment type="catalytic activity">
    <reaction evidence="3">
        <text>hydrogencarbonate + H(+) = CO2 + H2O</text>
        <dbReference type="Rhea" id="RHEA:10748"/>
        <dbReference type="ChEBI" id="CHEBI:15377"/>
        <dbReference type="ChEBI" id="CHEBI:15378"/>
        <dbReference type="ChEBI" id="CHEBI:16526"/>
        <dbReference type="ChEBI" id="CHEBI:17544"/>
        <dbReference type="EC" id="4.2.1.1"/>
    </reaction>
</comment>
<dbReference type="SMART" id="SM00947">
    <property type="entry name" value="Pro_CA"/>
    <property type="match status" value="1"/>
</dbReference>
<evidence type="ECO:0000256" key="2">
    <source>
        <dbReference type="PIRSR" id="PIRSR601765-1"/>
    </source>
</evidence>
<protein>
    <recommendedName>
        <fullName evidence="3">Carbonic anhydrase</fullName>
        <ecNumber evidence="3">4.2.1.1</ecNumber>
    </recommendedName>
    <alternativeName>
        <fullName evidence="3">Carbonate dehydratase</fullName>
    </alternativeName>
</protein>
<reference evidence="4" key="1">
    <citation type="submission" date="2021-02" db="EMBL/GenBank/DDBJ databases">
        <authorList>
            <person name="Dougan E. K."/>
            <person name="Rhodes N."/>
            <person name="Thang M."/>
            <person name="Chan C."/>
        </authorList>
    </citation>
    <scope>NUCLEOTIDE SEQUENCE</scope>
</reference>
<dbReference type="Pfam" id="PF00484">
    <property type="entry name" value="Pro_CA"/>
    <property type="match status" value="1"/>
</dbReference>
<dbReference type="Proteomes" id="UP000604046">
    <property type="component" value="Unassembled WGS sequence"/>
</dbReference>
<dbReference type="InterPro" id="IPR001765">
    <property type="entry name" value="Carbonic_anhydrase"/>
</dbReference>
<evidence type="ECO:0000256" key="1">
    <source>
        <dbReference type="ARBA" id="ARBA00006217"/>
    </source>
</evidence>
<dbReference type="InterPro" id="IPR036874">
    <property type="entry name" value="Carbonic_anhydrase_sf"/>
</dbReference>
<comment type="function">
    <text evidence="3">Reversible hydration of carbon dioxide.</text>
</comment>
<dbReference type="OrthoDB" id="10366987at2759"/>
<evidence type="ECO:0000256" key="3">
    <source>
        <dbReference type="RuleBase" id="RU003956"/>
    </source>
</evidence>
<name>A0A812Q2K2_9DINO</name>
<accession>A0A812Q2K2</accession>
<evidence type="ECO:0000313" key="5">
    <source>
        <dbReference type="Proteomes" id="UP000604046"/>
    </source>
</evidence>
<comment type="similarity">
    <text evidence="1 3">Belongs to the beta-class carbonic anhydrase family.</text>
</comment>
<dbReference type="SUPFAM" id="SSF53056">
    <property type="entry name" value="beta-carbonic anhydrase, cab"/>
    <property type="match status" value="1"/>
</dbReference>
<comment type="cofactor">
    <cofactor evidence="2">
        <name>Zn(2+)</name>
        <dbReference type="ChEBI" id="CHEBI:29105"/>
    </cofactor>
    <text evidence="2">Binds 1 zinc ion per subunit.</text>
</comment>
<keyword evidence="3" id="KW-0456">Lyase</keyword>
<evidence type="ECO:0000313" key="4">
    <source>
        <dbReference type="EMBL" id="CAE7371485.1"/>
    </source>
</evidence>
<dbReference type="Gene3D" id="3.40.1050.10">
    <property type="entry name" value="Carbonic anhydrase"/>
    <property type="match status" value="1"/>
</dbReference>
<proteinExistence type="inferred from homology"/>
<comment type="caution">
    <text evidence="4">The sequence shown here is derived from an EMBL/GenBank/DDBJ whole genome shotgun (WGS) entry which is preliminary data.</text>
</comment>
<keyword evidence="5" id="KW-1185">Reference proteome</keyword>
<feature type="binding site" evidence="2">
    <location>
        <position position="44"/>
    </location>
    <ligand>
        <name>Zn(2+)</name>
        <dbReference type="ChEBI" id="CHEBI:29105"/>
    </ligand>
</feature>
<organism evidence="4 5">
    <name type="scientific">Symbiodinium natans</name>
    <dbReference type="NCBI Taxonomy" id="878477"/>
    <lineage>
        <taxon>Eukaryota</taxon>
        <taxon>Sar</taxon>
        <taxon>Alveolata</taxon>
        <taxon>Dinophyceae</taxon>
        <taxon>Suessiales</taxon>
        <taxon>Symbiodiniaceae</taxon>
        <taxon>Symbiodinium</taxon>
    </lineage>
</organism>
<keyword evidence="2" id="KW-0479">Metal-binding</keyword>
<feature type="binding site" evidence="2">
    <location>
        <position position="41"/>
    </location>
    <ligand>
        <name>Zn(2+)</name>
        <dbReference type="ChEBI" id="CHEBI:29105"/>
    </ligand>
</feature>
<sequence>MLFGAPKRRQHLRCTPSGNVMGSLEFCTGALGTKLILVLGHTKCGAINGATKDYLANKGKSRGEAPNALGALLQGLNDVAKKAEEEIGGSPTEEQIAAHAVKVNVFNSMDFLVKNSPTLRSKVESGEVEVEGGSSVSATDSVLDEMVPSLKTYWQDFSNMVFQNTDPSRGFMVARMAATTAYSPCATVDRLLVPPPSASF</sequence>
<keyword evidence="2 3" id="KW-0862">Zinc</keyword>
<dbReference type="AlphaFoldDB" id="A0A812Q2K2"/>